<reference evidence="12 13" key="1">
    <citation type="submission" date="2018-01" db="EMBL/GenBank/DDBJ databases">
        <title>Whole genome analyses suggest that Burkholderia sensu lato contains two further novel genera in the rhizoxinica-symbiotica group Mycetohabitans gen. nov., and Trinickia gen. nov.: implications for the evolution of diazotrophy and nodulation in the Burkholderiaceae.</title>
        <authorList>
            <person name="Estrada-de los Santos P."/>
            <person name="Palmer M."/>
            <person name="Chavez-Ramirez B."/>
            <person name="Beukes C."/>
            <person name="Steenkamp E.T."/>
            <person name="Hirsch A.M."/>
            <person name="Manyaka P."/>
            <person name="Maluk M."/>
            <person name="Lafos M."/>
            <person name="Crook M."/>
            <person name="Gross E."/>
            <person name="Simon M.F."/>
            <person name="Bueno dos Reis Junior F."/>
            <person name="Poole P.S."/>
            <person name="Venter S.N."/>
            <person name="James E.K."/>
        </authorList>
    </citation>
    <scope>NUCLEOTIDE SEQUENCE [LARGE SCALE GENOMIC DNA]</scope>
    <source>
        <strain evidence="12 13">GP25-8</strain>
    </source>
</reference>
<comment type="caution">
    <text evidence="12">The sequence shown here is derived from an EMBL/GenBank/DDBJ whole genome shotgun (WGS) entry which is preliminary data.</text>
</comment>
<dbReference type="Pfam" id="PF21158">
    <property type="entry name" value="flgK_1st_1"/>
    <property type="match status" value="1"/>
</dbReference>
<dbReference type="GO" id="GO:0005198">
    <property type="term" value="F:structural molecule activity"/>
    <property type="evidence" value="ECO:0007669"/>
    <property type="project" value="InterPro"/>
</dbReference>
<dbReference type="GO" id="GO:0044780">
    <property type="term" value="P:bacterial-type flagellum assembly"/>
    <property type="evidence" value="ECO:0007669"/>
    <property type="project" value="InterPro"/>
</dbReference>
<feature type="domain" description="Flagellar hook-associated protein FlgK helical" evidence="11">
    <location>
        <begin position="94"/>
        <end position="331"/>
    </location>
</feature>
<keyword evidence="12" id="KW-0966">Cell projection</keyword>
<feature type="domain" description="Flagellar hook-associated protein 1 D2-like" evidence="9">
    <location>
        <begin position="339"/>
        <end position="420"/>
    </location>
</feature>
<dbReference type="InterPro" id="IPR049119">
    <property type="entry name" value="FlgK_D2-like"/>
</dbReference>
<dbReference type="Pfam" id="PF00460">
    <property type="entry name" value="Flg_bb_rod"/>
    <property type="match status" value="1"/>
</dbReference>
<keyword evidence="12" id="KW-0282">Flagellum</keyword>
<dbReference type="InterPro" id="IPR002371">
    <property type="entry name" value="FlgK"/>
</dbReference>
<proteinExistence type="inferred from homology"/>
<dbReference type="InterPro" id="IPR010930">
    <property type="entry name" value="Flg_bb/hook_C_dom"/>
</dbReference>
<dbReference type="InterPro" id="IPR053927">
    <property type="entry name" value="FlgK_helical"/>
</dbReference>
<evidence type="ECO:0000259" key="10">
    <source>
        <dbReference type="Pfam" id="PF21159"/>
    </source>
</evidence>
<dbReference type="PANTHER" id="PTHR30033">
    <property type="entry name" value="FLAGELLAR HOOK-ASSOCIATED PROTEIN 1"/>
    <property type="match status" value="1"/>
</dbReference>
<evidence type="ECO:0000256" key="6">
    <source>
        <dbReference type="ARBA" id="ARBA00023143"/>
    </source>
</evidence>
<feature type="domain" description="Flagellar basal body rod protein N-terminal" evidence="7">
    <location>
        <begin position="7"/>
        <end position="36"/>
    </location>
</feature>
<dbReference type="NCBIfam" id="TIGR02492">
    <property type="entry name" value="flgK_ends"/>
    <property type="match status" value="1"/>
</dbReference>
<evidence type="ECO:0000313" key="13">
    <source>
        <dbReference type="Proteomes" id="UP000235347"/>
    </source>
</evidence>
<dbReference type="InterPro" id="IPR001444">
    <property type="entry name" value="Flag_bb_rod_N"/>
</dbReference>
<evidence type="ECO:0000256" key="5">
    <source>
        <dbReference type="ARBA" id="ARBA00022525"/>
    </source>
</evidence>
<evidence type="ECO:0000313" key="12">
    <source>
        <dbReference type="EMBL" id="PMS20585.1"/>
    </source>
</evidence>
<dbReference type="AlphaFoldDB" id="A0A2N7VTW3"/>
<evidence type="ECO:0000259" key="7">
    <source>
        <dbReference type="Pfam" id="PF00460"/>
    </source>
</evidence>
<dbReference type="PANTHER" id="PTHR30033:SF1">
    <property type="entry name" value="FLAGELLAR HOOK-ASSOCIATED PROTEIN 1"/>
    <property type="match status" value="1"/>
</dbReference>
<evidence type="ECO:0000259" key="11">
    <source>
        <dbReference type="Pfam" id="PF22638"/>
    </source>
</evidence>
<dbReference type="EMBL" id="PNYB01000018">
    <property type="protein sequence ID" value="PMS20585.1"/>
    <property type="molecule type" value="Genomic_DNA"/>
</dbReference>
<comment type="subcellular location">
    <subcellularLocation>
        <location evidence="1">Bacterial flagellum</location>
    </subcellularLocation>
    <subcellularLocation>
        <location evidence="2">Secreted</location>
    </subcellularLocation>
</comment>
<dbReference type="SUPFAM" id="SSF64518">
    <property type="entry name" value="Phase 1 flagellin"/>
    <property type="match status" value="2"/>
</dbReference>
<dbReference type="PRINTS" id="PR01005">
    <property type="entry name" value="FLGHOOKAP1"/>
</dbReference>
<dbReference type="GO" id="GO:0005576">
    <property type="term" value="C:extracellular region"/>
    <property type="evidence" value="ECO:0007669"/>
    <property type="project" value="UniProtKB-SubCell"/>
</dbReference>
<dbReference type="Pfam" id="PF22638">
    <property type="entry name" value="FlgK_D1"/>
    <property type="match status" value="1"/>
</dbReference>
<dbReference type="Pfam" id="PF21159">
    <property type="entry name" value="FlgK_2nd"/>
    <property type="match status" value="1"/>
</dbReference>
<comment type="similarity">
    <text evidence="3">Belongs to the flagella basal body rod proteins family.</text>
</comment>
<feature type="domain" description="Flagellar hook-associated protein 1 D3" evidence="10">
    <location>
        <begin position="443"/>
        <end position="557"/>
    </location>
</feature>
<evidence type="ECO:0000256" key="3">
    <source>
        <dbReference type="ARBA" id="ARBA00009677"/>
    </source>
</evidence>
<evidence type="ECO:0000256" key="2">
    <source>
        <dbReference type="ARBA" id="ARBA00004613"/>
    </source>
</evidence>
<gene>
    <name evidence="12" type="ORF">C0Z19_19725</name>
</gene>
<evidence type="ECO:0000259" key="8">
    <source>
        <dbReference type="Pfam" id="PF06429"/>
    </source>
</evidence>
<keyword evidence="12" id="KW-0969">Cilium</keyword>
<dbReference type="GO" id="GO:0009424">
    <property type="term" value="C:bacterial-type flagellum hook"/>
    <property type="evidence" value="ECO:0007669"/>
    <property type="project" value="InterPro"/>
</dbReference>
<dbReference type="Proteomes" id="UP000235347">
    <property type="component" value="Unassembled WGS sequence"/>
</dbReference>
<protein>
    <recommendedName>
        <fullName evidence="4">Flagellar hook-associated protein 1</fullName>
    </recommendedName>
</protein>
<name>A0A2N7VTW3_9BURK</name>
<sequence>MSNDIFNIGLSGLNAAQWGLTTTSQNISNASTAGYTVENPVYAEASGQYTGSGFLGNGVDTVTVRRNYSQYLSTQLNNATSTNSALSANYAMAAQLSNLVGSPTGGISSAITAYFTGMQNVSNNPNSVPTRQTAISAAQTLATQLNAAGEQYDQLRLSVNQQLQTAVASINTYSSQIADLNSQIAAASAQGQPPNQLLDQRDQAVANLSQLAGVSVVRNSSGYSVFIGNGQPLVVGSQNFQLGTATSQSDPSELAVTYNGLKGATPTPPVEYLPSSAVSGGTVGGLLQFVSQTLDPAESQLGAIATSFAAQVNAQNALGLDLSGNVGGNLFTVGSPTVYSNQANTGTATLSVAFANNTQPTSDDYNLSFASGTYTLTDTTTGSVVGTSATPPNGSSSMGGLLLNITAGSMNPGDSFTIQPTRGALNTFALATSNPSAIASSGPVLASAPSSNTGTGAITQGTVTAGYQISGTTTLTYDSASGTLSGFQAGTTVTVAGTPPTSYTIASGATTVPYSAAQGATMTINSTVTPVPAGITNGVTFALSGSPANGDTFTIAPNTGTFDGRNALAMSKLVSNASLNGGTSTLTAAYASYVNNIGNAASQLKAANTSQTALVAQITSAQQGVSGVNLDEEASNLLQYQQAYQANSKVIQTAESMFQTLMGIFQ</sequence>
<dbReference type="Pfam" id="PF06429">
    <property type="entry name" value="Flg_bbr_C"/>
    <property type="match status" value="1"/>
</dbReference>
<keyword evidence="5" id="KW-0964">Secreted</keyword>
<evidence type="ECO:0000259" key="9">
    <source>
        <dbReference type="Pfam" id="PF21158"/>
    </source>
</evidence>
<keyword evidence="6" id="KW-0975">Bacterial flagellum</keyword>
<feature type="domain" description="Flagellar basal-body/hook protein C-terminal" evidence="8">
    <location>
        <begin position="626"/>
        <end position="662"/>
    </location>
</feature>
<dbReference type="RefSeq" id="WP_102611520.1">
    <property type="nucleotide sequence ID" value="NZ_CADIKD010000012.1"/>
</dbReference>
<keyword evidence="13" id="KW-1185">Reference proteome</keyword>
<evidence type="ECO:0000256" key="4">
    <source>
        <dbReference type="ARBA" id="ARBA00016244"/>
    </source>
</evidence>
<accession>A0A2N7VTW3</accession>
<dbReference type="InterPro" id="IPR049474">
    <property type="entry name" value="FlgK_D3"/>
</dbReference>
<evidence type="ECO:0000256" key="1">
    <source>
        <dbReference type="ARBA" id="ARBA00004365"/>
    </source>
</evidence>
<organism evidence="12 13">
    <name type="scientific">Trinickia soli</name>
    <dbReference type="NCBI Taxonomy" id="380675"/>
    <lineage>
        <taxon>Bacteria</taxon>
        <taxon>Pseudomonadati</taxon>
        <taxon>Pseudomonadota</taxon>
        <taxon>Betaproteobacteria</taxon>
        <taxon>Burkholderiales</taxon>
        <taxon>Burkholderiaceae</taxon>
        <taxon>Trinickia</taxon>
    </lineage>
</organism>